<dbReference type="Pfam" id="PF00566">
    <property type="entry name" value="RabGAP-TBC"/>
    <property type="match status" value="1"/>
</dbReference>
<gene>
    <name evidence="2" type="ORF">DCAR_0206388</name>
</gene>
<dbReference type="InterPro" id="IPR035969">
    <property type="entry name" value="Rab-GAP_TBC_sf"/>
</dbReference>
<organism evidence="2 3">
    <name type="scientific">Daucus carota subsp. sativus</name>
    <name type="common">Carrot</name>
    <dbReference type="NCBI Taxonomy" id="79200"/>
    <lineage>
        <taxon>Eukaryota</taxon>
        <taxon>Viridiplantae</taxon>
        <taxon>Streptophyta</taxon>
        <taxon>Embryophyta</taxon>
        <taxon>Tracheophyta</taxon>
        <taxon>Spermatophyta</taxon>
        <taxon>Magnoliopsida</taxon>
        <taxon>eudicotyledons</taxon>
        <taxon>Gunneridae</taxon>
        <taxon>Pentapetalae</taxon>
        <taxon>asterids</taxon>
        <taxon>campanulids</taxon>
        <taxon>Apiales</taxon>
        <taxon>Apiaceae</taxon>
        <taxon>Apioideae</taxon>
        <taxon>Scandiceae</taxon>
        <taxon>Daucinae</taxon>
        <taxon>Daucus</taxon>
        <taxon>Daucus sect. Daucus</taxon>
    </lineage>
</organism>
<sequence length="143" mass="15943">MIQGCLSLREKYAELKAECKKMVPIFGTGKFITTPIVNNDGEPVEGEAGNLNGSMPDTAGVTDKESEANQARLWEVLAVYSWMDNKIGYVQGMNDICSPMVILLEDDADAFWCYEHAMRRLVCPHITQHIEISDLSIVRTCSI</sequence>
<reference evidence="2" key="2">
    <citation type="submission" date="2022-03" db="EMBL/GenBank/DDBJ databases">
        <title>Draft title - Genomic analysis of global carrot germplasm unveils the trajectory of domestication and the origin of high carotenoid orange carrot.</title>
        <authorList>
            <person name="Iorizzo M."/>
            <person name="Ellison S."/>
            <person name="Senalik D."/>
            <person name="Macko-Podgorni A."/>
            <person name="Grzebelus D."/>
            <person name="Bostan H."/>
            <person name="Rolling W."/>
            <person name="Curaba J."/>
            <person name="Simon P."/>
        </authorList>
    </citation>
    <scope>NUCLEOTIDE SEQUENCE</scope>
    <source>
        <tissue evidence="2">Leaf</tissue>
    </source>
</reference>
<dbReference type="EMBL" id="CP093344">
    <property type="protein sequence ID" value="WOG87165.1"/>
    <property type="molecule type" value="Genomic_DNA"/>
</dbReference>
<dbReference type="Gene3D" id="1.10.8.270">
    <property type="entry name" value="putative rabgap domain of human tbc1 domain family member 14 like domains"/>
    <property type="match status" value="1"/>
</dbReference>
<dbReference type="PROSITE" id="PS50086">
    <property type="entry name" value="TBC_RABGAP"/>
    <property type="match status" value="1"/>
</dbReference>
<keyword evidence="3" id="KW-1185">Reference proteome</keyword>
<dbReference type="GO" id="GO:0005096">
    <property type="term" value="F:GTPase activator activity"/>
    <property type="evidence" value="ECO:0007669"/>
    <property type="project" value="TreeGrafter"/>
</dbReference>
<evidence type="ECO:0000313" key="3">
    <source>
        <dbReference type="Proteomes" id="UP000077755"/>
    </source>
</evidence>
<proteinExistence type="predicted"/>
<name>A0AAF1AP38_DAUCS</name>
<evidence type="ECO:0000313" key="2">
    <source>
        <dbReference type="EMBL" id="WOG87165.1"/>
    </source>
</evidence>
<protein>
    <recommendedName>
        <fullName evidence="1">Rab-GAP TBC domain-containing protein</fullName>
    </recommendedName>
</protein>
<dbReference type="PANTHER" id="PTHR22957">
    <property type="entry name" value="TBC1 DOMAIN FAMILY MEMBER GTPASE-ACTIVATING PROTEIN"/>
    <property type="match status" value="1"/>
</dbReference>
<dbReference type="SUPFAM" id="SSF47923">
    <property type="entry name" value="Ypt/Rab-GAP domain of gyp1p"/>
    <property type="match status" value="1"/>
</dbReference>
<evidence type="ECO:0000259" key="1">
    <source>
        <dbReference type="PROSITE" id="PS50086"/>
    </source>
</evidence>
<dbReference type="AlphaFoldDB" id="A0AAF1AP38"/>
<accession>A0AAF1AP38</accession>
<dbReference type="PANTHER" id="PTHR22957:SF533">
    <property type="entry name" value="TBC1 DOMAIN FAMILY MEMBER 15-LIKE ISOFORM X1"/>
    <property type="match status" value="1"/>
</dbReference>
<reference evidence="2" key="1">
    <citation type="journal article" date="2016" name="Nat. Genet.">
        <title>A high-quality carrot genome assembly provides new insights into carotenoid accumulation and asterid genome evolution.</title>
        <authorList>
            <person name="Iorizzo M."/>
            <person name="Ellison S."/>
            <person name="Senalik D."/>
            <person name="Zeng P."/>
            <person name="Satapoomin P."/>
            <person name="Huang J."/>
            <person name="Bowman M."/>
            <person name="Iovene M."/>
            <person name="Sanseverino W."/>
            <person name="Cavagnaro P."/>
            <person name="Yildiz M."/>
            <person name="Macko-Podgorni A."/>
            <person name="Moranska E."/>
            <person name="Grzebelus E."/>
            <person name="Grzebelus D."/>
            <person name="Ashrafi H."/>
            <person name="Zheng Z."/>
            <person name="Cheng S."/>
            <person name="Spooner D."/>
            <person name="Van Deynze A."/>
            <person name="Simon P."/>
        </authorList>
    </citation>
    <scope>NUCLEOTIDE SEQUENCE</scope>
    <source>
        <tissue evidence="2">Leaf</tissue>
    </source>
</reference>
<dbReference type="Proteomes" id="UP000077755">
    <property type="component" value="Chromosome 2"/>
</dbReference>
<dbReference type="InterPro" id="IPR000195">
    <property type="entry name" value="Rab-GAP-TBC_dom"/>
</dbReference>
<feature type="domain" description="Rab-GAP TBC" evidence="1">
    <location>
        <begin position="1"/>
        <end position="143"/>
    </location>
</feature>